<feature type="modified residue" description="N6-carboxylysine" evidence="7">
    <location>
        <position position="70"/>
    </location>
</feature>
<keyword evidence="6 8" id="KW-0046">Antibiotic resistance</keyword>
<evidence type="ECO:0000256" key="4">
    <source>
        <dbReference type="ARBA" id="ARBA00022729"/>
    </source>
</evidence>
<evidence type="ECO:0000256" key="1">
    <source>
        <dbReference type="ARBA" id="ARBA00001526"/>
    </source>
</evidence>
<dbReference type="GO" id="GO:0046677">
    <property type="term" value="P:response to antibiotic"/>
    <property type="evidence" value="ECO:0007669"/>
    <property type="project" value="UniProtKB-UniRule"/>
</dbReference>
<dbReference type="InterPro" id="IPR002137">
    <property type="entry name" value="Beta-lactam_class-D_AS"/>
</dbReference>
<dbReference type="GO" id="GO:0008658">
    <property type="term" value="F:penicillin binding"/>
    <property type="evidence" value="ECO:0007669"/>
    <property type="project" value="InterPro"/>
</dbReference>
<evidence type="ECO:0000256" key="6">
    <source>
        <dbReference type="ARBA" id="ARBA00023251"/>
    </source>
</evidence>
<dbReference type="OrthoDB" id="9762883at2"/>
<feature type="domain" description="Penicillin-binding protein transpeptidase" evidence="10">
    <location>
        <begin position="58"/>
        <end position="240"/>
    </location>
</feature>
<dbReference type="NCBIfam" id="NF012161">
    <property type="entry name" value="bla_class_D_main"/>
    <property type="match status" value="1"/>
</dbReference>
<evidence type="ECO:0000259" key="10">
    <source>
        <dbReference type="Pfam" id="PF00905"/>
    </source>
</evidence>
<evidence type="ECO:0000256" key="7">
    <source>
        <dbReference type="PIRSR" id="PIRSR602137-50"/>
    </source>
</evidence>
<comment type="catalytic activity">
    <reaction evidence="1 8">
        <text>a beta-lactam + H2O = a substituted beta-amino acid</text>
        <dbReference type="Rhea" id="RHEA:20401"/>
        <dbReference type="ChEBI" id="CHEBI:15377"/>
        <dbReference type="ChEBI" id="CHEBI:35627"/>
        <dbReference type="ChEBI" id="CHEBI:140347"/>
        <dbReference type="EC" id="3.5.2.6"/>
    </reaction>
</comment>
<dbReference type="GO" id="GO:0008800">
    <property type="term" value="F:beta-lactamase activity"/>
    <property type="evidence" value="ECO:0007669"/>
    <property type="project" value="UniProtKB-UniRule"/>
</dbReference>
<accession>A0A4Z0FB06</accession>
<dbReference type="RefSeq" id="WP_135281421.1">
    <property type="nucleotide sequence ID" value="NZ_SRIO01000005.1"/>
</dbReference>
<evidence type="ECO:0000256" key="5">
    <source>
        <dbReference type="ARBA" id="ARBA00022801"/>
    </source>
</evidence>
<dbReference type="Proteomes" id="UP000297890">
    <property type="component" value="Unassembled WGS sequence"/>
</dbReference>
<comment type="similarity">
    <text evidence="2 8">Belongs to the class-D beta-lactamase family.</text>
</comment>
<keyword evidence="5 8" id="KW-0378">Hydrolase</keyword>
<protein>
    <recommendedName>
        <fullName evidence="3 8">Beta-lactamase</fullName>
        <ecNumber evidence="3 8">3.5.2.6</ecNumber>
    </recommendedName>
</protein>
<evidence type="ECO:0000256" key="3">
    <source>
        <dbReference type="ARBA" id="ARBA00012865"/>
    </source>
</evidence>
<gene>
    <name evidence="11" type="primary">blaOXA</name>
    <name evidence="11" type="ORF">E4680_05675</name>
</gene>
<dbReference type="Pfam" id="PF00905">
    <property type="entry name" value="Transpeptidase"/>
    <property type="match status" value="1"/>
</dbReference>
<evidence type="ECO:0000256" key="2">
    <source>
        <dbReference type="ARBA" id="ARBA00007898"/>
    </source>
</evidence>
<feature type="active site" description="Acyl-ester intermediate" evidence="7">
    <location>
        <position position="67"/>
    </location>
</feature>
<organism evidence="11 12">
    <name type="scientific">Candidatus Macondimonas diazotrophica</name>
    <dbReference type="NCBI Taxonomy" id="2305248"/>
    <lineage>
        <taxon>Bacteria</taxon>
        <taxon>Pseudomonadati</taxon>
        <taxon>Pseudomonadota</taxon>
        <taxon>Gammaproteobacteria</taxon>
        <taxon>Chromatiales</taxon>
        <taxon>Ectothiorhodospiraceae</taxon>
        <taxon>Candidatus Macondimonas</taxon>
    </lineage>
</organism>
<dbReference type="AlphaFoldDB" id="A0A4Z0FB06"/>
<feature type="signal peptide" evidence="9">
    <location>
        <begin position="1"/>
        <end position="19"/>
    </location>
</feature>
<keyword evidence="4 9" id="KW-0732">Signal</keyword>
<dbReference type="InterPro" id="IPR012338">
    <property type="entry name" value="Beta-lactam/transpept-like"/>
</dbReference>
<proteinExistence type="inferred from homology"/>
<evidence type="ECO:0000313" key="11">
    <source>
        <dbReference type="EMBL" id="TFZ83121.1"/>
    </source>
</evidence>
<name>A0A4Z0FB06_9GAMM</name>
<evidence type="ECO:0000313" key="12">
    <source>
        <dbReference type="Proteomes" id="UP000297890"/>
    </source>
</evidence>
<evidence type="ECO:0000256" key="8">
    <source>
        <dbReference type="RuleBase" id="RU361140"/>
    </source>
</evidence>
<comment type="caution">
    <text evidence="11">The sequence shown here is derived from an EMBL/GenBank/DDBJ whole genome shotgun (WGS) entry which is preliminary data.</text>
</comment>
<dbReference type="EC" id="3.5.2.6" evidence="3 8"/>
<keyword evidence="12" id="KW-1185">Reference proteome</keyword>
<feature type="chain" id="PRO_5021347005" description="Beta-lactamase" evidence="9">
    <location>
        <begin position="20"/>
        <end position="261"/>
    </location>
</feature>
<reference evidence="11 12" key="1">
    <citation type="journal article" date="2019" name="ISME J.">
        <title>Candidatus Macondimonas diazotrophica, a novel gammaproteobacterial genus dominating crude-oil-contaminated coastal sediments.</title>
        <authorList>
            <person name="Karthikeyan S."/>
            <person name="Konstantinidis K."/>
        </authorList>
    </citation>
    <scope>NUCLEOTIDE SEQUENCE [LARGE SCALE GENOMIC DNA]</scope>
    <source>
        <strain evidence="11 12">KTK01</strain>
    </source>
</reference>
<dbReference type="GO" id="GO:0017001">
    <property type="term" value="P:antibiotic catabolic process"/>
    <property type="evidence" value="ECO:0007669"/>
    <property type="project" value="InterPro"/>
</dbReference>
<dbReference type="SUPFAM" id="SSF56601">
    <property type="entry name" value="beta-lactamase/transpeptidase-like"/>
    <property type="match status" value="1"/>
</dbReference>
<dbReference type="PROSITE" id="PS00337">
    <property type="entry name" value="BETA_LACTAMASE_D"/>
    <property type="match status" value="1"/>
</dbReference>
<dbReference type="InterPro" id="IPR001460">
    <property type="entry name" value="PCN-bd_Tpept"/>
</dbReference>
<sequence>MKRIALVLCMVLFSQTACGRIWEESPILAECFRAAGVEGSFVLYDVDADVLIGHNRVRANTRFVPASTFKIANSLIGLSTGSVPSVDAVLPYGGQPQPYPQWQRDMGLREAIRLSNVAIYQELARRIGLKRMQAGVDRLGYGNRRLGTQVDQFWLTGPLEISAVEQVLFLARLAKGTLPMDPGVQQSVREILLLEERDTGSLYGKTGWENAPRPGIGWWVGWVEHDGAIYAFALNLDVRTQQDADRRISLGKACLQALGVF</sequence>
<dbReference type="EMBL" id="SRIO01000005">
    <property type="protein sequence ID" value="TFZ83121.1"/>
    <property type="molecule type" value="Genomic_DNA"/>
</dbReference>
<evidence type="ECO:0000256" key="9">
    <source>
        <dbReference type="SAM" id="SignalP"/>
    </source>
</evidence>
<dbReference type="Gene3D" id="3.40.710.10">
    <property type="entry name" value="DD-peptidase/beta-lactamase superfamily"/>
    <property type="match status" value="1"/>
</dbReference>